<dbReference type="GO" id="GO:0004659">
    <property type="term" value="F:prenyltransferase activity"/>
    <property type="evidence" value="ECO:0007669"/>
    <property type="project" value="InterPro"/>
</dbReference>
<dbReference type="InterPro" id="IPR000092">
    <property type="entry name" value="Polyprenyl_synt"/>
</dbReference>
<proteinExistence type="inferred from homology"/>
<dbReference type="InterPro" id="IPR033749">
    <property type="entry name" value="Polyprenyl_synt_CS"/>
</dbReference>
<evidence type="ECO:0008006" key="10">
    <source>
        <dbReference type="Google" id="ProtNLM"/>
    </source>
</evidence>
<comment type="cofactor">
    <cofactor evidence="1">
        <name>Mg(2+)</name>
        <dbReference type="ChEBI" id="CHEBI:18420"/>
    </cofactor>
</comment>
<organism evidence="8 9">
    <name type="scientific">candidate division WOR-1 bacterium RIFOXYC2_FULL_46_14</name>
    <dbReference type="NCBI Taxonomy" id="1802587"/>
    <lineage>
        <taxon>Bacteria</taxon>
        <taxon>Bacillati</taxon>
        <taxon>Saganbacteria</taxon>
    </lineage>
</organism>
<dbReference type="PANTHER" id="PTHR43281">
    <property type="entry name" value="FARNESYL DIPHOSPHATE SYNTHASE"/>
    <property type="match status" value="1"/>
</dbReference>
<name>A0A1F4U755_UNCSA</name>
<protein>
    <recommendedName>
        <fullName evidence="10">Geranyl transferase</fullName>
    </recommendedName>
</protein>
<evidence type="ECO:0000256" key="6">
    <source>
        <dbReference type="ARBA" id="ARBA00023229"/>
    </source>
</evidence>
<reference evidence="8 9" key="1">
    <citation type="journal article" date="2016" name="Nat. Commun.">
        <title>Thousands of microbial genomes shed light on interconnected biogeochemical processes in an aquifer system.</title>
        <authorList>
            <person name="Anantharaman K."/>
            <person name="Brown C.T."/>
            <person name="Hug L.A."/>
            <person name="Sharon I."/>
            <person name="Castelle C.J."/>
            <person name="Probst A.J."/>
            <person name="Thomas B.C."/>
            <person name="Singh A."/>
            <person name="Wilkins M.J."/>
            <person name="Karaoz U."/>
            <person name="Brodie E.L."/>
            <person name="Williams K.H."/>
            <person name="Hubbard S.S."/>
            <person name="Banfield J.F."/>
        </authorList>
    </citation>
    <scope>NUCLEOTIDE SEQUENCE [LARGE SCALE GENOMIC DNA]</scope>
</reference>
<dbReference type="CDD" id="cd00685">
    <property type="entry name" value="Trans_IPPS_HT"/>
    <property type="match status" value="1"/>
</dbReference>
<evidence type="ECO:0000313" key="9">
    <source>
        <dbReference type="Proteomes" id="UP000179242"/>
    </source>
</evidence>
<dbReference type="SUPFAM" id="SSF48576">
    <property type="entry name" value="Terpenoid synthases"/>
    <property type="match status" value="1"/>
</dbReference>
<dbReference type="PROSITE" id="PS00444">
    <property type="entry name" value="POLYPRENYL_SYNTHASE_2"/>
    <property type="match status" value="1"/>
</dbReference>
<dbReference type="Pfam" id="PF00348">
    <property type="entry name" value="polyprenyl_synt"/>
    <property type="match status" value="1"/>
</dbReference>
<dbReference type="SFLD" id="SFLDS00005">
    <property type="entry name" value="Isoprenoid_Synthase_Type_I"/>
    <property type="match status" value="1"/>
</dbReference>
<dbReference type="AlphaFoldDB" id="A0A1F4U755"/>
<evidence type="ECO:0000256" key="4">
    <source>
        <dbReference type="ARBA" id="ARBA00022723"/>
    </source>
</evidence>
<dbReference type="Gene3D" id="1.10.600.10">
    <property type="entry name" value="Farnesyl Diphosphate Synthase"/>
    <property type="match status" value="1"/>
</dbReference>
<sequence>MFDSKMIDRELKKHLPKDNLILSRAMRYSVFAGGKRFRPGLMLLVAKMLNGKAKDILPAAAAVEMIHTFTLIHDDLPCMDNSDLRRGVLTCHKKFGEDIALLAGDALNTLAFKICPPQVVAELAEALLDVVKGQVLDLGYISSPSLSQLKRIHLLKTAALIKVSAKIAAILSGAKPKEVLALSCYGEEMGLAFQIADDILDFVSDAKTLGKPAGADSSNNKSTYPLILGLEEAKRLAGRHMRKALSELEVFGKKALQLAELAEYSVRRIK</sequence>
<dbReference type="FunFam" id="1.10.600.10:FF:000001">
    <property type="entry name" value="Geranylgeranyl diphosphate synthase"/>
    <property type="match status" value="1"/>
</dbReference>
<dbReference type="GO" id="GO:0046872">
    <property type="term" value="F:metal ion binding"/>
    <property type="evidence" value="ECO:0007669"/>
    <property type="project" value="UniProtKB-KW"/>
</dbReference>
<dbReference type="PANTHER" id="PTHR43281:SF1">
    <property type="entry name" value="FARNESYL DIPHOSPHATE SYNTHASE"/>
    <property type="match status" value="1"/>
</dbReference>
<evidence type="ECO:0000256" key="7">
    <source>
        <dbReference type="RuleBase" id="RU004466"/>
    </source>
</evidence>
<dbReference type="InterPro" id="IPR008949">
    <property type="entry name" value="Isoprenoid_synthase_dom_sf"/>
</dbReference>
<dbReference type="PROSITE" id="PS00723">
    <property type="entry name" value="POLYPRENYL_SYNTHASE_1"/>
    <property type="match status" value="1"/>
</dbReference>
<evidence type="ECO:0000256" key="3">
    <source>
        <dbReference type="ARBA" id="ARBA00022679"/>
    </source>
</evidence>
<dbReference type="Proteomes" id="UP000179242">
    <property type="component" value="Unassembled WGS sequence"/>
</dbReference>
<keyword evidence="4" id="KW-0479">Metal-binding</keyword>
<dbReference type="SFLD" id="SFLDG01017">
    <property type="entry name" value="Polyprenyl_Transferase_Like"/>
    <property type="match status" value="1"/>
</dbReference>
<evidence type="ECO:0000256" key="5">
    <source>
        <dbReference type="ARBA" id="ARBA00022842"/>
    </source>
</evidence>
<accession>A0A1F4U755</accession>
<keyword evidence="5" id="KW-0460">Magnesium</keyword>
<gene>
    <name evidence="8" type="ORF">A2438_00620</name>
</gene>
<comment type="caution">
    <text evidence="8">The sequence shown here is derived from an EMBL/GenBank/DDBJ whole genome shotgun (WGS) entry which is preliminary data.</text>
</comment>
<evidence type="ECO:0000256" key="1">
    <source>
        <dbReference type="ARBA" id="ARBA00001946"/>
    </source>
</evidence>
<dbReference type="EMBL" id="MEUJ01000002">
    <property type="protein sequence ID" value="OGC40788.1"/>
    <property type="molecule type" value="Genomic_DNA"/>
</dbReference>
<keyword evidence="6" id="KW-0414">Isoprene biosynthesis</keyword>
<evidence type="ECO:0000313" key="8">
    <source>
        <dbReference type="EMBL" id="OGC40788.1"/>
    </source>
</evidence>
<dbReference type="GO" id="GO:0016114">
    <property type="term" value="P:terpenoid biosynthetic process"/>
    <property type="evidence" value="ECO:0007669"/>
    <property type="project" value="UniProtKB-ARBA"/>
</dbReference>
<comment type="similarity">
    <text evidence="2 7">Belongs to the FPP/GGPP synthase family.</text>
</comment>
<keyword evidence="3 7" id="KW-0808">Transferase</keyword>
<evidence type="ECO:0000256" key="2">
    <source>
        <dbReference type="ARBA" id="ARBA00006706"/>
    </source>
</evidence>